<dbReference type="Pfam" id="PF01797">
    <property type="entry name" value="Y1_Tnp"/>
    <property type="match status" value="1"/>
</dbReference>
<proteinExistence type="predicted"/>
<dbReference type="Proteomes" id="UP000194153">
    <property type="component" value="Unassembled WGS sequence"/>
</dbReference>
<sequence length="141" mass="16415">MYHITSRGNEQKDVFRDDKDRTIFLDILAKSCNLFNWLCHAHCLMGNHYHLIIETIDDPLSRGMRHLNGVYTQKFNWNHHRVGHVFQGRYKAILIEKESHLLEACRYVVLNPVRARLAADPRNGDGVVTKQQVVLKNPQLA</sequence>
<dbReference type="Gene3D" id="3.30.70.1290">
    <property type="entry name" value="Transposase IS200-like"/>
    <property type="match status" value="1"/>
</dbReference>
<keyword evidence="3" id="KW-1185">Reference proteome</keyword>
<dbReference type="SUPFAM" id="SSF143422">
    <property type="entry name" value="Transposase IS200-like"/>
    <property type="match status" value="1"/>
</dbReference>
<gene>
    <name evidence="2" type="ORF">GPEL0_01r4733</name>
</gene>
<dbReference type="InterPro" id="IPR002686">
    <property type="entry name" value="Transposase_17"/>
</dbReference>
<dbReference type="PANTHER" id="PTHR34322">
    <property type="entry name" value="TRANSPOSASE, Y1_TNP DOMAIN-CONTAINING"/>
    <property type="match status" value="1"/>
</dbReference>
<dbReference type="InterPro" id="IPR036515">
    <property type="entry name" value="Transposase_17_sf"/>
</dbReference>
<evidence type="ECO:0000313" key="2">
    <source>
        <dbReference type="EMBL" id="GAW68400.1"/>
    </source>
</evidence>
<accession>A0ABQ0MMT6</accession>
<dbReference type="PANTHER" id="PTHR34322:SF2">
    <property type="entry name" value="TRANSPOSASE IS200-LIKE DOMAIN-CONTAINING PROTEIN"/>
    <property type="match status" value="1"/>
</dbReference>
<feature type="domain" description="Transposase IS200-like" evidence="1">
    <location>
        <begin position="1"/>
        <end position="111"/>
    </location>
</feature>
<name>A0ABQ0MMT6_9BACT</name>
<protein>
    <submittedName>
        <fullName evidence="2">Transposase</fullName>
    </submittedName>
</protein>
<organism evidence="2 3">
    <name type="scientific">Geoanaerobacter pelophilus</name>
    <dbReference type="NCBI Taxonomy" id="60036"/>
    <lineage>
        <taxon>Bacteria</taxon>
        <taxon>Pseudomonadati</taxon>
        <taxon>Thermodesulfobacteriota</taxon>
        <taxon>Desulfuromonadia</taxon>
        <taxon>Geobacterales</taxon>
        <taxon>Geobacteraceae</taxon>
        <taxon>Geoanaerobacter</taxon>
    </lineage>
</organism>
<dbReference type="SMART" id="SM01321">
    <property type="entry name" value="Y1_Tnp"/>
    <property type="match status" value="1"/>
</dbReference>
<comment type="caution">
    <text evidence="2">The sequence shown here is derived from an EMBL/GenBank/DDBJ whole genome shotgun (WGS) entry which is preliminary data.</text>
</comment>
<evidence type="ECO:0000313" key="3">
    <source>
        <dbReference type="Proteomes" id="UP000194153"/>
    </source>
</evidence>
<evidence type="ECO:0000259" key="1">
    <source>
        <dbReference type="SMART" id="SM01321"/>
    </source>
</evidence>
<dbReference type="EMBL" id="BDQG01000001">
    <property type="protein sequence ID" value="GAW68400.1"/>
    <property type="molecule type" value="Genomic_DNA"/>
</dbReference>
<reference evidence="3" key="1">
    <citation type="submission" date="2017-05" db="EMBL/GenBank/DDBJ databases">
        <title>Draft genome sequence of Geobacter pelophilus, a iron(III)-reducing bacteria.</title>
        <authorList>
            <person name="Aoyagi T."/>
            <person name="Koike H."/>
            <person name="Morita T."/>
            <person name="Sato Y."/>
            <person name="Habe H."/>
            <person name="Hori T."/>
        </authorList>
    </citation>
    <scope>NUCLEOTIDE SEQUENCE [LARGE SCALE GENOMIC DNA]</scope>
    <source>
        <strain evidence="3">Drf2</strain>
    </source>
</reference>